<name>E6VP05_RHOPX</name>
<dbReference type="BioCyc" id="RPAL652103:RPDX1_RS04075-MONOMER"/>
<evidence type="ECO:0000256" key="1">
    <source>
        <dbReference type="SAM" id="MobiDB-lite"/>
    </source>
</evidence>
<protein>
    <submittedName>
        <fullName evidence="2">Uncharacterized protein</fullName>
    </submittedName>
</protein>
<dbReference type="KEGG" id="rpx:Rpdx1_0818"/>
<dbReference type="HOGENOM" id="CLU_1936495_0_0_5"/>
<accession>E6VP05</accession>
<gene>
    <name evidence="2" type="ordered locus">Rpdx1_0818</name>
</gene>
<reference evidence="2" key="1">
    <citation type="submission" date="2010-12" db="EMBL/GenBank/DDBJ databases">
        <title>Complete sequence of Rhodopseudomonas palustris DX-1.</title>
        <authorList>
            <consortium name="US DOE Joint Genome Institute"/>
            <person name="Lucas S."/>
            <person name="Copeland A."/>
            <person name="Lapidus A."/>
            <person name="Cheng J.-F."/>
            <person name="Goodwin L."/>
            <person name="Pitluck S."/>
            <person name="Misra M."/>
            <person name="Chertkov O."/>
            <person name="Detter J.C."/>
            <person name="Han C."/>
            <person name="Tapia R."/>
            <person name="Land M."/>
            <person name="Hauser L."/>
            <person name="Kyrpides N."/>
            <person name="Ivanova N."/>
            <person name="Ovchinnikova G."/>
            <person name="Logan B."/>
            <person name="Oda Y."/>
            <person name="Harwood C."/>
            <person name="Woyke T."/>
        </authorList>
    </citation>
    <scope>NUCLEOTIDE SEQUENCE [LARGE SCALE GENOMIC DNA]</scope>
    <source>
        <strain evidence="2">DX-1</strain>
    </source>
</reference>
<feature type="region of interest" description="Disordered" evidence="1">
    <location>
        <begin position="105"/>
        <end position="130"/>
    </location>
</feature>
<dbReference type="Proteomes" id="UP000001402">
    <property type="component" value="Chromosome"/>
</dbReference>
<dbReference type="OrthoDB" id="7062202at2"/>
<evidence type="ECO:0000313" key="2">
    <source>
        <dbReference type="EMBL" id="ADU42451.1"/>
    </source>
</evidence>
<proteinExistence type="predicted"/>
<organism evidence="2 3">
    <name type="scientific">Rhodopseudomonas palustris (strain DX-1)</name>
    <dbReference type="NCBI Taxonomy" id="652103"/>
    <lineage>
        <taxon>Bacteria</taxon>
        <taxon>Pseudomonadati</taxon>
        <taxon>Pseudomonadota</taxon>
        <taxon>Alphaproteobacteria</taxon>
        <taxon>Hyphomicrobiales</taxon>
        <taxon>Nitrobacteraceae</taxon>
        <taxon>Rhodopseudomonas</taxon>
    </lineage>
</organism>
<dbReference type="eggNOG" id="ENOG5033N4M">
    <property type="taxonomic scope" value="Bacteria"/>
</dbReference>
<dbReference type="AlphaFoldDB" id="E6VP05"/>
<dbReference type="EMBL" id="CP002418">
    <property type="protein sequence ID" value="ADU42451.1"/>
    <property type="molecule type" value="Genomic_DNA"/>
</dbReference>
<sequence>MAETFTGIKIKELDDAASGPSGEGALHRLVLKLSHRAPGLWADYFNRAWNQHIYMMKRRAAVFGDTLEIICMPDELEKDHVPELNKVMAETNEAYKRYIADRERTRQAEEERAKRQKQELSELKSRLKFD</sequence>
<evidence type="ECO:0000313" key="3">
    <source>
        <dbReference type="Proteomes" id="UP000001402"/>
    </source>
</evidence>